<evidence type="ECO:0000256" key="1">
    <source>
        <dbReference type="ARBA" id="ARBA00022679"/>
    </source>
</evidence>
<keyword evidence="1" id="KW-0808">Transferase</keyword>
<feature type="transmembrane region" description="Helical" evidence="7">
    <location>
        <begin position="343"/>
        <end position="364"/>
    </location>
</feature>
<evidence type="ECO:0000259" key="8">
    <source>
        <dbReference type="PROSITE" id="PS50011"/>
    </source>
</evidence>
<dbReference type="InterPro" id="IPR000719">
    <property type="entry name" value="Prot_kinase_dom"/>
</dbReference>
<feature type="domain" description="Protein kinase" evidence="8">
    <location>
        <begin position="73"/>
        <end position="412"/>
    </location>
</feature>
<gene>
    <name evidence="9" type="ORF">EXY25_02210</name>
</gene>
<dbReference type="InterPro" id="IPR008271">
    <property type="entry name" value="Ser/Thr_kinase_AS"/>
</dbReference>
<evidence type="ECO:0000313" key="9">
    <source>
        <dbReference type="EMBL" id="TAA48076.1"/>
    </source>
</evidence>
<dbReference type="RefSeq" id="WP_130565571.1">
    <property type="nucleotide sequence ID" value="NZ_SHLY01000001.1"/>
</dbReference>
<dbReference type="PROSITE" id="PS50011">
    <property type="entry name" value="PROTEIN_KINASE_DOM"/>
    <property type="match status" value="1"/>
</dbReference>
<evidence type="ECO:0000256" key="3">
    <source>
        <dbReference type="ARBA" id="ARBA00022777"/>
    </source>
</evidence>
<evidence type="ECO:0000256" key="4">
    <source>
        <dbReference type="ARBA" id="ARBA00022840"/>
    </source>
</evidence>
<evidence type="ECO:0000256" key="7">
    <source>
        <dbReference type="SAM" id="Phobius"/>
    </source>
</evidence>
<keyword evidence="7" id="KW-1133">Transmembrane helix</keyword>
<dbReference type="Pfam" id="PF00069">
    <property type="entry name" value="Pkinase"/>
    <property type="match status" value="1"/>
</dbReference>
<keyword evidence="7" id="KW-0472">Membrane</keyword>
<keyword evidence="3 9" id="KW-0418">Kinase</keyword>
<feature type="region of interest" description="Disordered" evidence="6">
    <location>
        <begin position="1"/>
        <end position="62"/>
    </location>
</feature>
<protein>
    <submittedName>
        <fullName evidence="9">Serine/threonine protein kinase</fullName>
    </submittedName>
</protein>
<feature type="compositionally biased region" description="Polar residues" evidence="6">
    <location>
        <begin position="16"/>
        <end position="39"/>
    </location>
</feature>
<proteinExistence type="predicted"/>
<feature type="compositionally biased region" description="Basic and acidic residues" evidence="6">
    <location>
        <begin position="1"/>
        <end position="15"/>
    </location>
</feature>
<dbReference type="PANTHER" id="PTHR43289">
    <property type="entry name" value="MITOGEN-ACTIVATED PROTEIN KINASE KINASE KINASE 20-RELATED"/>
    <property type="match status" value="1"/>
</dbReference>
<organism evidence="9 10">
    <name type="scientific">Corallincola spongiicola</name>
    <dbReference type="NCBI Taxonomy" id="2520508"/>
    <lineage>
        <taxon>Bacteria</taxon>
        <taxon>Pseudomonadati</taxon>
        <taxon>Pseudomonadota</taxon>
        <taxon>Gammaproteobacteria</taxon>
        <taxon>Alteromonadales</taxon>
        <taxon>Psychromonadaceae</taxon>
        <taxon>Corallincola</taxon>
    </lineage>
</organism>
<dbReference type="EMBL" id="SHLY01000001">
    <property type="protein sequence ID" value="TAA48076.1"/>
    <property type="molecule type" value="Genomic_DNA"/>
</dbReference>
<dbReference type="Gene3D" id="1.10.510.10">
    <property type="entry name" value="Transferase(Phosphotransferase) domain 1"/>
    <property type="match status" value="1"/>
</dbReference>
<reference evidence="10" key="1">
    <citation type="submission" date="2019-02" db="EMBL/GenBank/DDBJ databases">
        <title>Draft genome sequence of Muricauda sp. 176CP4-71.</title>
        <authorList>
            <person name="Park J.-S."/>
        </authorList>
    </citation>
    <scope>NUCLEOTIDE SEQUENCE [LARGE SCALE GENOMIC DNA]</scope>
    <source>
        <strain evidence="10">176GS2-150</strain>
    </source>
</reference>
<dbReference type="InterPro" id="IPR011009">
    <property type="entry name" value="Kinase-like_dom_sf"/>
</dbReference>
<comment type="caution">
    <text evidence="9">The sequence shown here is derived from an EMBL/GenBank/DDBJ whole genome shotgun (WGS) entry which is preliminary data.</text>
</comment>
<name>A0ABY1WU15_9GAMM</name>
<keyword evidence="4 5" id="KW-0067">ATP-binding</keyword>
<accession>A0ABY1WU15</accession>
<keyword evidence="7" id="KW-0812">Transmembrane</keyword>
<evidence type="ECO:0000256" key="5">
    <source>
        <dbReference type="PROSITE-ProRule" id="PRU10141"/>
    </source>
</evidence>
<dbReference type="Gene3D" id="3.30.200.20">
    <property type="entry name" value="Phosphorylase Kinase, domain 1"/>
    <property type="match status" value="1"/>
</dbReference>
<dbReference type="CDD" id="cd14014">
    <property type="entry name" value="STKc_PknB_like"/>
    <property type="match status" value="1"/>
</dbReference>
<feature type="binding site" evidence="5">
    <location>
        <position position="108"/>
    </location>
    <ligand>
        <name>ATP</name>
        <dbReference type="ChEBI" id="CHEBI:30616"/>
    </ligand>
</feature>
<dbReference type="SMART" id="SM00220">
    <property type="entry name" value="S_TKc"/>
    <property type="match status" value="1"/>
</dbReference>
<sequence>MESQKSRNTDPRKTDGTATTSSKPSQPAIAQSTPPSSADKTLIRSENGAGKRAKKPTTDAPNQLIGKVINGRYKIDSLLGRGGMSDVYKAHDLLLQQAGLENTAVAIKILQKQFVNQPEARQLLVQEARRTQQLSHPNIIRVYDYGFEAGQHYMVMEWLDGETLEAVIKRSRPIGLPYKNAKALLNQLADALSYAHSQGVVHADLKPANIMLTRDGTIKVFDFGVAHAKHKFNDKYSAVIANTNAPVNGYTPTYASPELIAGKEPKTSDDIYAFSCIAYELASSKHPFDRQPADIAKKQNISAKKPKHIPWWRWFTLRSGLAFSADSRIGSMAEFTHKFNRNLWPLATTIMLTSCLVFGSAHIYRMKQDELLLVSAELQAMRSEANQEQAIAALSAAELIKLLPEIPEHKQLFINGVLRSNRTQLLSFYEQRIDDILNNRDGTYPDYYAIESELNAAKTLYPDSNLLARLDVDLLQRWQSTVDILDERFNKLLEKGNYAHSEDGDDIYQLLAELKTIENRYRPNPTEKAEQLFAKEFNTALASHDVTQLNVLIDAGEAAFSESPSLNDLILLGKELKSAVAEVANYQRQLGLGNAPDYPYEAADIFYHSTFNSFDERLKHANTVAKIDKINKDVNALARDLPGDFTPLVKIRRSLANRYLNFSNSFIKQRKVRSAQKLMEKANTLFAQLEAAQVAL</sequence>
<dbReference type="PROSITE" id="PS00107">
    <property type="entry name" value="PROTEIN_KINASE_ATP"/>
    <property type="match status" value="1"/>
</dbReference>
<keyword evidence="2 5" id="KW-0547">Nucleotide-binding</keyword>
<dbReference type="InterPro" id="IPR017441">
    <property type="entry name" value="Protein_kinase_ATP_BS"/>
</dbReference>
<dbReference type="PROSITE" id="PS00108">
    <property type="entry name" value="PROTEIN_KINASE_ST"/>
    <property type="match status" value="1"/>
</dbReference>
<dbReference type="SUPFAM" id="SSF56112">
    <property type="entry name" value="Protein kinase-like (PK-like)"/>
    <property type="match status" value="1"/>
</dbReference>
<keyword evidence="9" id="KW-0723">Serine/threonine-protein kinase</keyword>
<evidence type="ECO:0000313" key="10">
    <source>
        <dbReference type="Proteomes" id="UP000292544"/>
    </source>
</evidence>
<dbReference type="GO" id="GO:0004674">
    <property type="term" value="F:protein serine/threonine kinase activity"/>
    <property type="evidence" value="ECO:0007669"/>
    <property type="project" value="UniProtKB-KW"/>
</dbReference>
<dbReference type="PANTHER" id="PTHR43289:SF34">
    <property type="entry name" value="SERINE_THREONINE-PROTEIN KINASE YBDM-RELATED"/>
    <property type="match status" value="1"/>
</dbReference>
<keyword evidence="10" id="KW-1185">Reference proteome</keyword>
<evidence type="ECO:0000256" key="2">
    <source>
        <dbReference type="ARBA" id="ARBA00022741"/>
    </source>
</evidence>
<evidence type="ECO:0000256" key="6">
    <source>
        <dbReference type="SAM" id="MobiDB-lite"/>
    </source>
</evidence>
<dbReference type="Proteomes" id="UP000292544">
    <property type="component" value="Unassembled WGS sequence"/>
</dbReference>